<keyword evidence="4 6" id="KW-0804">Transcription</keyword>
<evidence type="ECO:0000256" key="6">
    <source>
        <dbReference type="RuleBase" id="RU367155"/>
    </source>
</evidence>
<evidence type="ECO:0000256" key="5">
    <source>
        <dbReference type="ARBA" id="ARBA00023242"/>
    </source>
</evidence>
<dbReference type="Pfam" id="PF02045">
    <property type="entry name" value="CBFB_NFYA"/>
    <property type="match status" value="1"/>
</dbReference>
<evidence type="ECO:0000256" key="3">
    <source>
        <dbReference type="ARBA" id="ARBA00023125"/>
    </source>
</evidence>
<dbReference type="Gene3D" id="6.10.250.2430">
    <property type="match status" value="1"/>
</dbReference>
<protein>
    <recommendedName>
        <fullName evidence="6">Nuclear transcription factor Y subunit</fullName>
    </recommendedName>
</protein>
<comment type="similarity">
    <text evidence="6">Belongs to the NFYA/HAP2 subunit family.</text>
</comment>
<comment type="subunit">
    <text evidence="6">Heterotrimer.</text>
</comment>
<dbReference type="OrthoDB" id="1097733at2759"/>
<organism evidence="8 9">
    <name type="scientific">Armadillidium nasatum</name>
    <dbReference type="NCBI Taxonomy" id="96803"/>
    <lineage>
        <taxon>Eukaryota</taxon>
        <taxon>Metazoa</taxon>
        <taxon>Ecdysozoa</taxon>
        <taxon>Arthropoda</taxon>
        <taxon>Crustacea</taxon>
        <taxon>Multicrustacea</taxon>
        <taxon>Malacostraca</taxon>
        <taxon>Eumalacostraca</taxon>
        <taxon>Peracarida</taxon>
        <taxon>Isopoda</taxon>
        <taxon>Oniscidea</taxon>
        <taxon>Crinocheta</taxon>
        <taxon>Armadillidiidae</taxon>
        <taxon>Armadillidium</taxon>
    </lineage>
</organism>
<evidence type="ECO:0000256" key="7">
    <source>
        <dbReference type="SAM" id="MobiDB-lite"/>
    </source>
</evidence>
<reference evidence="8 9" key="1">
    <citation type="journal article" date="2019" name="PLoS Biol.">
        <title>Sex chromosomes control vertical transmission of feminizing Wolbachia symbionts in an isopod.</title>
        <authorList>
            <person name="Becking T."/>
            <person name="Chebbi M.A."/>
            <person name="Giraud I."/>
            <person name="Moumen B."/>
            <person name="Laverre T."/>
            <person name="Caubet Y."/>
            <person name="Peccoud J."/>
            <person name="Gilbert C."/>
            <person name="Cordaux R."/>
        </authorList>
    </citation>
    <scope>NUCLEOTIDE SEQUENCE [LARGE SCALE GENOMIC DNA]</scope>
    <source>
        <strain evidence="8">ANa2</strain>
        <tissue evidence="8">Whole body excluding digestive tract and cuticle</tissue>
    </source>
</reference>
<name>A0A5N5THY4_9CRUS</name>
<sequence length="246" mass="26366">MQAIQQPQGQGAHHIIQTPGGPLMLQTVGGSGALHVTSSGATQQLQQIQVVPVSGLQGGNQLVVQGGGATATATTQQPQIIQTSDGQTLVYPIQLDAQGNIIQQQQPTVLNVSGNIIQLTNASSQGTTTASAVQQQVTQTATTAPAQNIGSVVMKYLHESRHKHAMNRQRGEGGRFHKGHNYQEHPSNNNYSETSIKRLAAIATATIKKANSMLTFRFKFLNSKYITSLLWSFIAFSISLKDSQQL</sequence>
<dbReference type="PANTHER" id="PTHR12632">
    <property type="entry name" value="TRANSCRIPTION FACTOR NF-Y ALPHA-RELATED"/>
    <property type="match status" value="1"/>
</dbReference>
<feature type="region of interest" description="Disordered" evidence="7">
    <location>
        <begin position="168"/>
        <end position="190"/>
    </location>
</feature>
<dbReference type="Proteomes" id="UP000326759">
    <property type="component" value="Unassembled WGS sequence"/>
</dbReference>
<keyword evidence="5 6" id="KW-0539">Nucleus</keyword>
<comment type="caution">
    <text evidence="8">The sequence shown here is derived from an EMBL/GenBank/DDBJ whole genome shotgun (WGS) entry which is preliminary data.</text>
</comment>
<dbReference type="PROSITE" id="PS51152">
    <property type="entry name" value="NFYA_HAP2_2"/>
    <property type="match status" value="1"/>
</dbReference>
<keyword evidence="2 6" id="KW-0805">Transcription regulation</keyword>
<gene>
    <name evidence="8" type="ORF">Anas_01857</name>
</gene>
<proteinExistence type="inferred from homology"/>
<keyword evidence="3 6" id="KW-0238">DNA-binding</keyword>
<dbReference type="SMART" id="SM00521">
    <property type="entry name" value="CBF"/>
    <property type="match status" value="1"/>
</dbReference>
<dbReference type="GO" id="GO:0005634">
    <property type="term" value="C:nucleus"/>
    <property type="evidence" value="ECO:0007669"/>
    <property type="project" value="UniProtKB-SubCell"/>
</dbReference>
<keyword evidence="9" id="KW-1185">Reference proteome</keyword>
<dbReference type="GO" id="GO:0003677">
    <property type="term" value="F:DNA binding"/>
    <property type="evidence" value="ECO:0007669"/>
    <property type="project" value="UniProtKB-KW"/>
</dbReference>
<evidence type="ECO:0000256" key="2">
    <source>
        <dbReference type="ARBA" id="ARBA00023015"/>
    </source>
</evidence>
<evidence type="ECO:0000313" key="9">
    <source>
        <dbReference type="Proteomes" id="UP000326759"/>
    </source>
</evidence>
<dbReference type="GO" id="GO:0003700">
    <property type="term" value="F:DNA-binding transcription factor activity"/>
    <property type="evidence" value="ECO:0007669"/>
    <property type="project" value="UniProtKB-UniRule"/>
</dbReference>
<accession>A0A5N5THY4</accession>
<evidence type="ECO:0000313" key="8">
    <source>
        <dbReference type="EMBL" id="KAB7506223.1"/>
    </source>
</evidence>
<evidence type="ECO:0000256" key="4">
    <source>
        <dbReference type="ARBA" id="ARBA00023163"/>
    </source>
</evidence>
<comment type="subcellular location">
    <subcellularLocation>
        <location evidence="1 6">Nucleus</location>
    </subcellularLocation>
</comment>
<comment type="function">
    <text evidence="6">Component of the sequence-specific heterotrimeric transcription factor (NF-Y) which specifically recognizes a 5'-CCAAT-3' box motif found in the promoters of its target genes.</text>
</comment>
<dbReference type="AlphaFoldDB" id="A0A5N5THY4"/>
<dbReference type="EMBL" id="SEYY01000934">
    <property type="protein sequence ID" value="KAB7506223.1"/>
    <property type="molecule type" value="Genomic_DNA"/>
</dbReference>
<dbReference type="InterPro" id="IPR001289">
    <property type="entry name" value="NFYA"/>
</dbReference>
<evidence type="ECO:0000256" key="1">
    <source>
        <dbReference type="ARBA" id="ARBA00004123"/>
    </source>
</evidence>